<dbReference type="InterPro" id="IPR004570">
    <property type="entry name" value="Phosphatidylglycerol_P_synth"/>
</dbReference>
<dbReference type="InterPro" id="IPR043130">
    <property type="entry name" value="CDP-OH_PTrfase_TM_dom"/>
</dbReference>
<evidence type="ECO:0000313" key="19">
    <source>
        <dbReference type="EMBL" id="HCS93848.1"/>
    </source>
</evidence>
<dbReference type="Pfam" id="PF01066">
    <property type="entry name" value="CDP-OH_P_transf"/>
    <property type="match status" value="1"/>
</dbReference>
<evidence type="ECO:0000256" key="14">
    <source>
        <dbReference type="ARBA" id="ARBA00023264"/>
    </source>
</evidence>
<keyword evidence="7" id="KW-0444">Lipid biosynthesis</keyword>
<dbReference type="EC" id="2.7.8.5" evidence="5"/>
<keyword evidence="14" id="KW-1208">Phospholipid metabolism</keyword>
<evidence type="ECO:0000256" key="8">
    <source>
        <dbReference type="ARBA" id="ARBA00022679"/>
    </source>
</evidence>
<comment type="similarity">
    <text evidence="4 17">Belongs to the CDP-alcohol phosphatidyltransferase class-I family.</text>
</comment>
<dbReference type="Proteomes" id="UP000262195">
    <property type="component" value="Unassembled WGS sequence"/>
</dbReference>
<comment type="pathway">
    <text evidence="3">Phospholipid metabolism; phosphatidylglycerol biosynthesis; phosphatidylglycerol from CDP-diacylglycerol: step 1/2.</text>
</comment>
<dbReference type="InterPro" id="IPR048254">
    <property type="entry name" value="CDP_ALCOHOL_P_TRANSF_CS"/>
</dbReference>
<evidence type="ECO:0000256" key="6">
    <source>
        <dbReference type="ARBA" id="ARBA00014944"/>
    </source>
</evidence>
<evidence type="ECO:0000256" key="9">
    <source>
        <dbReference type="ARBA" id="ARBA00022692"/>
    </source>
</evidence>
<evidence type="ECO:0000256" key="11">
    <source>
        <dbReference type="ARBA" id="ARBA00023098"/>
    </source>
</evidence>
<sequence>MIEEETKSAVITIPNILSVFRLLLIPVIIYYYVGVADYVVAGVMLIISGVTDLVDGWVARRFKSVSDVGKVLDPVADKLTQLAILFCLMIDYPIMVILFGLLIVKEALLAITGFIVVHRIRDVSGAKWHGKLSTLMLYSVMIIHVLWRAIPAGLSTALVIATIVVTTFSLILYLNDFFETIKRTRNVEL</sequence>
<keyword evidence="8 17" id="KW-0808">Transferase</keyword>
<keyword evidence="11" id="KW-0443">Lipid metabolism</keyword>
<evidence type="ECO:0000256" key="13">
    <source>
        <dbReference type="ARBA" id="ARBA00023209"/>
    </source>
</evidence>
<evidence type="ECO:0000256" key="4">
    <source>
        <dbReference type="ARBA" id="ARBA00010441"/>
    </source>
</evidence>
<keyword evidence="9 18" id="KW-0812">Transmembrane</keyword>
<keyword evidence="12 18" id="KW-0472">Membrane</keyword>
<dbReference type="PANTHER" id="PTHR14269">
    <property type="entry name" value="CDP-DIACYLGLYCEROL--GLYCEROL-3-PHOSPHATE 3-PHOSPHATIDYLTRANSFERASE-RELATED"/>
    <property type="match status" value="1"/>
</dbReference>
<feature type="transmembrane region" description="Helical" evidence="18">
    <location>
        <begin position="156"/>
        <end position="175"/>
    </location>
</feature>
<accession>A0A3D4S5G8</accession>
<dbReference type="InterPro" id="IPR050324">
    <property type="entry name" value="CDP-alcohol_PTase-I"/>
</dbReference>
<evidence type="ECO:0000256" key="2">
    <source>
        <dbReference type="ARBA" id="ARBA00004141"/>
    </source>
</evidence>
<evidence type="ECO:0000256" key="10">
    <source>
        <dbReference type="ARBA" id="ARBA00022989"/>
    </source>
</evidence>
<comment type="function">
    <text evidence="1">This protein catalyzes the committed step to the synthesis of the acidic phospholipids.</text>
</comment>
<organism evidence="19 20">
    <name type="scientific">Bavariicoccus seileri</name>
    <dbReference type="NCBI Taxonomy" id="549685"/>
    <lineage>
        <taxon>Bacteria</taxon>
        <taxon>Bacillati</taxon>
        <taxon>Bacillota</taxon>
        <taxon>Bacilli</taxon>
        <taxon>Lactobacillales</taxon>
        <taxon>Enterococcaceae</taxon>
        <taxon>Bavariicoccus</taxon>
    </lineage>
</organism>
<dbReference type="UniPathway" id="UPA00084">
    <property type="reaction ID" value="UER00503"/>
</dbReference>
<keyword evidence="13" id="KW-0594">Phospholipid biosynthesis</keyword>
<dbReference type="GO" id="GO:0016020">
    <property type="term" value="C:membrane"/>
    <property type="evidence" value="ECO:0007669"/>
    <property type="project" value="UniProtKB-SubCell"/>
</dbReference>
<dbReference type="STRING" id="1121105.GCA_000421665_01589"/>
<name>A0A3D4S5G8_9ENTE</name>
<gene>
    <name evidence="19" type="ORF">DIW15_03955</name>
</gene>
<dbReference type="PANTHER" id="PTHR14269:SF62">
    <property type="entry name" value="CDP-DIACYLGLYCEROL--GLYCEROL-3-PHOSPHATE 3-PHOSPHATIDYLTRANSFERASE 1, CHLOROPLASTIC"/>
    <property type="match status" value="1"/>
</dbReference>
<evidence type="ECO:0000256" key="5">
    <source>
        <dbReference type="ARBA" id="ARBA00013170"/>
    </source>
</evidence>
<comment type="caution">
    <text evidence="19">The sequence shown here is derived from an EMBL/GenBank/DDBJ whole genome shotgun (WGS) entry which is preliminary data.</text>
</comment>
<proteinExistence type="inferred from homology"/>
<evidence type="ECO:0000256" key="3">
    <source>
        <dbReference type="ARBA" id="ARBA00005042"/>
    </source>
</evidence>
<feature type="transmembrane region" description="Helical" evidence="18">
    <location>
        <begin position="132"/>
        <end position="150"/>
    </location>
</feature>
<reference evidence="19 20" key="1">
    <citation type="journal article" date="2018" name="Nat. Biotechnol.">
        <title>A standardized bacterial taxonomy based on genome phylogeny substantially revises the tree of life.</title>
        <authorList>
            <person name="Parks D.H."/>
            <person name="Chuvochina M."/>
            <person name="Waite D.W."/>
            <person name="Rinke C."/>
            <person name="Skarshewski A."/>
            <person name="Chaumeil P.A."/>
            <person name="Hugenholtz P."/>
        </authorList>
    </citation>
    <scope>NUCLEOTIDE SEQUENCE [LARGE SCALE GENOMIC DNA]</scope>
    <source>
        <strain evidence="19">UBA11306</strain>
    </source>
</reference>
<evidence type="ECO:0000256" key="7">
    <source>
        <dbReference type="ARBA" id="ARBA00022516"/>
    </source>
</evidence>
<feature type="transmembrane region" description="Helical" evidence="18">
    <location>
        <begin position="12"/>
        <end position="32"/>
    </location>
</feature>
<dbReference type="PIRSF" id="PIRSF000847">
    <property type="entry name" value="Phos_ph_gly_syn"/>
    <property type="match status" value="1"/>
</dbReference>
<protein>
    <recommendedName>
        <fullName evidence="6">CDP-diacylglycerol--glycerol-3-phosphate 3-phosphatidyltransferase</fullName>
        <ecNumber evidence="5">2.7.8.5</ecNumber>
    </recommendedName>
    <alternativeName>
        <fullName evidence="15">Phosphatidylglycerophosphate synthase</fullName>
    </alternativeName>
</protein>
<feature type="transmembrane region" description="Helical" evidence="18">
    <location>
        <begin position="79"/>
        <end position="96"/>
    </location>
</feature>
<evidence type="ECO:0000256" key="15">
    <source>
        <dbReference type="ARBA" id="ARBA00033018"/>
    </source>
</evidence>
<evidence type="ECO:0000256" key="12">
    <source>
        <dbReference type="ARBA" id="ARBA00023136"/>
    </source>
</evidence>
<evidence type="ECO:0000256" key="1">
    <source>
        <dbReference type="ARBA" id="ARBA00003973"/>
    </source>
</evidence>
<dbReference type="GO" id="GO:0006655">
    <property type="term" value="P:phosphatidylglycerol biosynthetic process"/>
    <property type="evidence" value="ECO:0007669"/>
    <property type="project" value="UniProtKB-UniPathway"/>
</dbReference>
<dbReference type="PROSITE" id="PS00379">
    <property type="entry name" value="CDP_ALCOHOL_P_TRANSF"/>
    <property type="match status" value="1"/>
</dbReference>
<evidence type="ECO:0000256" key="16">
    <source>
        <dbReference type="ARBA" id="ARBA00048586"/>
    </source>
</evidence>
<dbReference type="GO" id="GO:0008444">
    <property type="term" value="F:CDP-diacylglycerol-glycerol-3-phosphate 3-phosphatidyltransferase activity"/>
    <property type="evidence" value="ECO:0007669"/>
    <property type="project" value="UniProtKB-EC"/>
</dbReference>
<dbReference type="Gene3D" id="1.20.120.1760">
    <property type="match status" value="1"/>
</dbReference>
<evidence type="ECO:0000256" key="17">
    <source>
        <dbReference type="RuleBase" id="RU003750"/>
    </source>
</evidence>
<evidence type="ECO:0000256" key="18">
    <source>
        <dbReference type="SAM" id="Phobius"/>
    </source>
</evidence>
<dbReference type="InterPro" id="IPR000462">
    <property type="entry name" value="CDP-OH_P_trans"/>
</dbReference>
<keyword evidence="10 18" id="KW-1133">Transmembrane helix</keyword>
<dbReference type="EMBL" id="DQHO01000025">
    <property type="protein sequence ID" value="HCS93848.1"/>
    <property type="molecule type" value="Genomic_DNA"/>
</dbReference>
<dbReference type="AlphaFoldDB" id="A0A3D4S5G8"/>
<comment type="catalytic activity">
    <reaction evidence="16">
        <text>a CDP-1,2-diacyl-sn-glycerol + sn-glycerol 3-phosphate = a 1,2-diacyl-sn-glycero-3-phospho-(1'-sn-glycero-3'-phosphate) + CMP + H(+)</text>
        <dbReference type="Rhea" id="RHEA:12593"/>
        <dbReference type="ChEBI" id="CHEBI:15378"/>
        <dbReference type="ChEBI" id="CHEBI:57597"/>
        <dbReference type="ChEBI" id="CHEBI:58332"/>
        <dbReference type="ChEBI" id="CHEBI:60110"/>
        <dbReference type="ChEBI" id="CHEBI:60377"/>
        <dbReference type="EC" id="2.7.8.5"/>
    </reaction>
</comment>
<comment type="subcellular location">
    <subcellularLocation>
        <location evidence="2">Membrane</location>
        <topology evidence="2">Multi-pass membrane protein</topology>
    </subcellularLocation>
</comment>
<evidence type="ECO:0000313" key="20">
    <source>
        <dbReference type="Proteomes" id="UP000262195"/>
    </source>
</evidence>